<organism evidence="2 3">
    <name type="scientific">Dendrobium thyrsiflorum</name>
    <name type="common">Pinecone-like raceme dendrobium</name>
    <name type="synonym">Orchid</name>
    <dbReference type="NCBI Taxonomy" id="117978"/>
    <lineage>
        <taxon>Eukaryota</taxon>
        <taxon>Viridiplantae</taxon>
        <taxon>Streptophyta</taxon>
        <taxon>Embryophyta</taxon>
        <taxon>Tracheophyta</taxon>
        <taxon>Spermatophyta</taxon>
        <taxon>Magnoliopsida</taxon>
        <taxon>Liliopsida</taxon>
        <taxon>Asparagales</taxon>
        <taxon>Orchidaceae</taxon>
        <taxon>Epidendroideae</taxon>
        <taxon>Malaxideae</taxon>
        <taxon>Dendrobiinae</taxon>
        <taxon>Dendrobium</taxon>
    </lineage>
</organism>
<reference evidence="2 3" key="1">
    <citation type="journal article" date="2024" name="Plant Biotechnol. J.">
        <title>Dendrobium thyrsiflorum genome and its molecular insights into genes involved in important horticultural traits.</title>
        <authorList>
            <person name="Chen B."/>
            <person name="Wang J.Y."/>
            <person name="Zheng P.J."/>
            <person name="Li K.L."/>
            <person name="Liang Y.M."/>
            <person name="Chen X.F."/>
            <person name="Zhang C."/>
            <person name="Zhao X."/>
            <person name="He X."/>
            <person name="Zhang G.Q."/>
            <person name="Liu Z.J."/>
            <person name="Xu Q."/>
        </authorList>
    </citation>
    <scope>NUCLEOTIDE SEQUENCE [LARGE SCALE GENOMIC DNA]</scope>
    <source>
        <strain evidence="2">GZMU011</strain>
    </source>
</reference>
<evidence type="ECO:0000313" key="2">
    <source>
        <dbReference type="EMBL" id="KAL0904874.1"/>
    </source>
</evidence>
<gene>
    <name evidence="2" type="ORF">M5K25_027033</name>
</gene>
<accession>A0ABD0TYZ0</accession>
<sequence>MSRDLRDVNSDCSGISCGFPGDLGGISADTRTCRFSMDPASPEKEPSEESTRELLIGISQLVPEKFVQPELVSNSAAAAANLGVADGGAVEEHRSKLISISYTQSPDPESPEFENAN</sequence>
<dbReference type="Pfam" id="PF21737">
    <property type="entry name" value="DUF6865"/>
    <property type="match status" value="1"/>
</dbReference>
<feature type="compositionally biased region" description="Polar residues" evidence="1">
    <location>
        <begin position="98"/>
        <end position="107"/>
    </location>
</feature>
<dbReference type="Proteomes" id="UP001552299">
    <property type="component" value="Unassembled WGS sequence"/>
</dbReference>
<feature type="region of interest" description="Disordered" evidence="1">
    <location>
        <begin position="98"/>
        <end position="117"/>
    </location>
</feature>
<keyword evidence="3" id="KW-1185">Reference proteome</keyword>
<comment type="caution">
    <text evidence="2">The sequence shown here is derived from an EMBL/GenBank/DDBJ whole genome shotgun (WGS) entry which is preliminary data.</text>
</comment>
<evidence type="ECO:0000313" key="3">
    <source>
        <dbReference type="Proteomes" id="UP001552299"/>
    </source>
</evidence>
<dbReference type="EMBL" id="JANQDX010000019">
    <property type="protein sequence ID" value="KAL0904874.1"/>
    <property type="molecule type" value="Genomic_DNA"/>
</dbReference>
<dbReference type="InterPro" id="IPR049198">
    <property type="entry name" value="DUF6865"/>
</dbReference>
<evidence type="ECO:0000256" key="1">
    <source>
        <dbReference type="SAM" id="MobiDB-lite"/>
    </source>
</evidence>
<dbReference type="PANTHER" id="PTHR35282:SF2">
    <property type="entry name" value="F5D14.24 PROTEIN"/>
    <property type="match status" value="1"/>
</dbReference>
<dbReference type="PANTHER" id="PTHR35282">
    <property type="entry name" value="F5D14.24 PROTEIN"/>
    <property type="match status" value="1"/>
</dbReference>
<dbReference type="AlphaFoldDB" id="A0ABD0TYZ0"/>
<name>A0ABD0TYZ0_DENTH</name>
<protein>
    <submittedName>
        <fullName evidence="2">Uncharacterized protein</fullName>
    </submittedName>
</protein>
<proteinExistence type="predicted"/>